<keyword evidence="4" id="KW-0067">ATP-binding</keyword>
<dbReference type="InterPro" id="IPR040999">
    <property type="entry name" value="Mak_N_cap"/>
</dbReference>
<feature type="region of interest" description="Disordered" evidence="5">
    <location>
        <begin position="118"/>
        <end position="158"/>
    </location>
</feature>
<dbReference type="AlphaFoldDB" id="A0A931C6H2"/>
<accession>A0A931C6H2</accession>
<keyword evidence="3" id="KW-0418">Kinase</keyword>
<evidence type="ECO:0000256" key="5">
    <source>
        <dbReference type="SAM" id="MobiDB-lite"/>
    </source>
</evidence>
<keyword evidence="2" id="KW-0547">Nucleotide-binding</keyword>
<evidence type="ECO:0000256" key="4">
    <source>
        <dbReference type="ARBA" id="ARBA00022840"/>
    </source>
</evidence>
<evidence type="ECO:0000313" key="8">
    <source>
        <dbReference type="Proteomes" id="UP000598146"/>
    </source>
</evidence>
<feature type="domain" description="Maltokinase N-terminal cap" evidence="6">
    <location>
        <begin position="20"/>
        <end position="103"/>
    </location>
</feature>
<sequence length="208" mass="22095">MALLHKATITPTKLELLAGWLPTRSWYDGPAQPELTRLAAARFDDPDGEVGVEILLIRAGDGPTWQVPLTYRGAPLAGAEQHLVGTFEHSVLGKRWVYDATGDPVYVAELTRVIREGGHEAPEEVESGGERVSREPDLKLSGSGAEAPPAGEITGHRDGDPAVVVAGDVELVVNRVPLVAVDPADAGVLTGCWPGQETPVALAHLRVR</sequence>
<comment type="caution">
    <text evidence="7">The sequence shown here is derived from an EMBL/GenBank/DDBJ whole genome shotgun (WGS) entry which is preliminary data.</text>
</comment>
<dbReference type="GO" id="GO:0016301">
    <property type="term" value="F:kinase activity"/>
    <property type="evidence" value="ECO:0007669"/>
    <property type="project" value="UniProtKB-KW"/>
</dbReference>
<evidence type="ECO:0000256" key="2">
    <source>
        <dbReference type="ARBA" id="ARBA00022741"/>
    </source>
</evidence>
<evidence type="ECO:0000256" key="3">
    <source>
        <dbReference type="ARBA" id="ARBA00022777"/>
    </source>
</evidence>
<keyword evidence="8" id="KW-1185">Reference proteome</keyword>
<name>A0A931C6H2_9ACTN</name>
<dbReference type="NCBIfam" id="NF047744">
    <property type="entry name" value="CG0192_rel"/>
    <property type="match status" value="1"/>
</dbReference>
<keyword evidence="1" id="KW-0808">Transferase</keyword>
<evidence type="ECO:0000256" key="1">
    <source>
        <dbReference type="ARBA" id="ARBA00022679"/>
    </source>
</evidence>
<dbReference type="EMBL" id="JADQTO010000003">
    <property type="protein sequence ID" value="MBG0561026.1"/>
    <property type="molecule type" value="Genomic_DNA"/>
</dbReference>
<feature type="compositionally biased region" description="Basic and acidic residues" evidence="5">
    <location>
        <begin position="118"/>
        <end position="138"/>
    </location>
</feature>
<proteinExistence type="predicted"/>
<organism evidence="7 8">
    <name type="scientific">Actinoplanes aureus</name>
    <dbReference type="NCBI Taxonomy" id="2792083"/>
    <lineage>
        <taxon>Bacteria</taxon>
        <taxon>Bacillati</taxon>
        <taxon>Actinomycetota</taxon>
        <taxon>Actinomycetes</taxon>
        <taxon>Micromonosporales</taxon>
        <taxon>Micromonosporaceae</taxon>
        <taxon>Actinoplanes</taxon>
    </lineage>
</organism>
<dbReference type="Proteomes" id="UP000598146">
    <property type="component" value="Unassembled WGS sequence"/>
</dbReference>
<dbReference type="GO" id="GO:0005524">
    <property type="term" value="F:ATP binding"/>
    <property type="evidence" value="ECO:0007669"/>
    <property type="project" value="UniProtKB-KW"/>
</dbReference>
<dbReference type="RefSeq" id="WP_196412848.1">
    <property type="nucleotide sequence ID" value="NZ_JADQTO010000003.1"/>
</dbReference>
<evidence type="ECO:0000313" key="7">
    <source>
        <dbReference type="EMBL" id="MBG0561026.1"/>
    </source>
</evidence>
<protein>
    <recommendedName>
        <fullName evidence="6">Maltokinase N-terminal cap domain-containing protein</fullName>
    </recommendedName>
</protein>
<reference evidence="7" key="1">
    <citation type="submission" date="2020-11" db="EMBL/GenBank/DDBJ databases">
        <title>Isolation and identification of active actinomycetes.</title>
        <authorList>
            <person name="Sun X."/>
        </authorList>
    </citation>
    <scope>NUCLEOTIDE SEQUENCE</scope>
    <source>
        <strain evidence="7">NEAU-A11</strain>
    </source>
</reference>
<dbReference type="Pfam" id="PF18085">
    <property type="entry name" value="Mak_N_cap"/>
    <property type="match status" value="1"/>
</dbReference>
<gene>
    <name evidence="7" type="ORF">I4J89_06075</name>
</gene>
<evidence type="ECO:0000259" key="6">
    <source>
        <dbReference type="Pfam" id="PF18085"/>
    </source>
</evidence>